<evidence type="ECO:0000256" key="5">
    <source>
        <dbReference type="ARBA" id="ARBA00022505"/>
    </source>
</evidence>
<comment type="similarity">
    <text evidence="3">In the N-terminal section; belongs to the MoaB/Mog family.</text>
</comment>
<dbReference type="Gene3D" id="3.40.980.10">
    <property type="entry name" value="MoaB/Mog-like domain"/>
    <property type="match status" value="1"/>
</dbReference>
<name>A0A087UT43_STEMI</name>
<proteinExistence type="inferred from homology"/>
<evidence type="ECO:0000259" key="10">
    <source>
        <dbReference type="SMART" id="SM00852"/>
    </source>
</evidence>
<dbReference type="OMA" id="PYIETNA"/>
<dbReference type="GO" id="GO:0006777">
    <property type="term" value="P:Mo-molybdopterin cofactor biosynthetic process"/>
    <property type="evidence" value="ECO:0007669"/>
    <property type="project" value="UniProtKB-KW"/>
</dbReference>
<evidence type="ECO:0000256" key="6">
    <source>
        <dbReference type="ARBA" id="ARBA00022679"/>
    </source>
</evidence>
<dbReference type="AlphaFoldDB" id="A0A087UT43"/>
<dbReference type="EC" id="2.10.1.1" evidence="4"/>
<dbReference type="Pfam" id="PF00994">
    <property type="entry name" value="MoCF_biosynth"/>
    <property type="match status" value="1"/>
</dbReference>
<dbReference type="PANTHER" id="PTHR43764">
    <property type="entry name" value="MOLYBDENUM COFACTOR BIOSYNTHESIS"/>
    <property type="match status" value="1"/>
</dbReference>
<evidence type="ECO:0000313" key="11">
    <source>
        <dbReference type="EMBL" id="KFM80532.1"/>
    </source>
</evidence>
<dbReference type="GO" id="GO:0061599">
    <property type="term" value="F:molybdopterin molybdotransferase activity"/>
    <property type="evidence" value="ECO:0007669"/>
    <property type="project" value="UniProtKB-EC"/>
</dbReference>
<evidence type="ECO:0000256" key="2">
    <source>
        <dbReference type="ARBA" id="ARBA00005046"/>
    </source>
</evidence>
<dbReference type="SUPFAM" id="SSF53218">
    <property type="entry name" value="Molybdenum cofactor biosynthesis proteins"/>
    <property type="match status" value="1"/>
</dbReference>
<reference evidence="11 12" key="1">
    <citation type="submission" date="2013-11" db="EMBL/GenBank/DDBJ databases">
        <title>Genome sequencing of Stegodyphus mimosarum.</title>
        <authorList>
            <person name="Bechsgaard J."/>
        </authorList>
    </citation>
    <scope>NUCLEOTIDE SEQUENCE [LARGE SCALE GENOMIC DNA]</scope>
</reference>
<evidence type="ECO:0000256" key="3">
    <source>
        <dbReference type="ARBA" id="ARBA00007589"/>
    </source>
</evidence>
<dbReference type="InterPro" id="IPR001453">
    <property type="entry name" value="MoaB/Mog_dom"/>
</dbReference>
<comment type="pathway">
    <text evidence="2">Cofactor biosynthesis; molybdopterin biosynthesis.</text>
</comment>
<feature type="non-terminal residue" evidence="11">
    <location>
        <position position="186"/>
    </location>
</feature>
<evidence type="ECO:0000256" key="9">
    <source>
        <dbReference type="ARBA" id="ARBA00023150"/>
    </source>
</evidence>
<comment type="cofactor">
    <cofactor evidence="1">
        <name>Mg(2+)</name>
        <dbReference type="ChEBI" id="CHEBI:18420"/>
    </cofactor>
</comment>
<feature type="domain" description="MoaB/Mog" evidence="10">
    <location>
        <begin position="13"/>
        <end position="160"/>
    </location>
</feature>
<keyword evidence="7" id="KW-0479">Metal-binding</keyword>
<evidence type="ECO:0000256" key="4">
    <source>
        <dbReference type="ARBA" id="ARBA00013269"/>
    </source>
</evidence>
<evidence type="ECO:0000256" key="7">
    <source>
        <dbReference type="ARBA" id="ARBA00022723"/>
    </source>
</evidence>
<evidence type="ECO:0000313" key="12">
    <source>
        <dbReference type="Proteomes" id="UP000054359"/>
    </source>
</evidence>
<organism evidence="11 12">
    <name type="scientific">Stegodyphus mimosarum</name>
    <name type="common">African social velvet spider</name>
    <dbReference type="NCBI Taxonomy" id="407821"/>
    <lineage>
        <taxon>Eukaryota</taxon>
        <taxon>Metazoa</taxon>
        <taxon>Ecdysozoa</taxon>
        <taxon>Arthropoda</taxon>
        <taxon>Chelicerata</taxon>
        <taxon>Arachnida</taxon>
        <taxon>Araneae</taxon>
        <taxon>Araneomorphae</taxon>
        <taxon>Entelegynae</taxon>
        <taxon>Eresoidea</taxon>
        <taxon>Eresidae</taxon>
        <taxon>Stegodyphus</taxon>
    </lineage>
</organism>
<sequence>MGTPIRIPDYSVGILVVSDSVYQGEKTDLSGVNLEQLLKSQQLFHVASVLQHCVPDSIPEIQSILKQWSDEKHIDLIFTVGGTGFSPRDVTPEATKGVIEREAPHLSSHMILGCCQKSKFAVLSRSVSGMRGQTLIVNLPGSIRASRECLEMIAGILPHAVDQLKSENEKVAADHKIIQGSFADSS</sequence>
<dbReference type="InterPro" id="IPR051920">
    <property type="entry name" value="MPT_Adenylyltrnsfr/MoaC-Rel"/>
</dbReference>
<dbReference type="STRING" id="407821.A0A087UT43"/>
<dbReference type="Proteomes" id="UP000054359">
    <property type="component" value="Unassembled WGS sequence"/>
</dbReference>
<gene>
    <name evidence="11" type="ORF">X975_03434</name>
</gene>
<evidence type="ECO:0000256" key="1">
    <source>
        <dbReference type="ARBA" id="ARBA00001946"/>
    </source>
</evidence>
<dbReference type="InterPro" id="IPR036425">
    <property type="entry name" value="MoaB/Mog-like_dom_sf"/>
</dbReference>
<dbReference type="FunFam" id="3.40.980.10:FF:000002">
    <property type="entry name" value="Molybdopterin molybdenumtransferase"/>
    <property type="match status" value="1"/>
</dbReference>
<dbReference type="NCBIfam" id="TIGR00177">
    <property type="entry name" value="molyb_syn"/>
    <property type="match status" value="1"/>
</dbReference>
<dbReference type="EMBL" id="KK121470">
    <property type="protein sequence ID" value="KFM80532.1"/>
    <property type="molecule type" value="Genomic_DNA"/>
</dbReference>
<dbReference type="OrthoDB" id="4349954at2759"/>
<evidence type="ECO:0000256" key="8">
    <source>
        <dbReference type="ARBA" id="ARBA00022842"/>
    </source>
</evidence>
<dbReference type="CDD" id="cd00886">
    <property type="entry name" value="MogA_MoaB"/>
    <property type="match status" value="1"/>
</dbReference>
<protein>
    <recommendedName>
        <fullName evidence="4">molybdopterin molybdotransferase</fullName>
        <ecNumber evidence="4">2.10.1.1</ecNumber>
    </recommendedName>
</protein>
<dbReference type="PANTHER" id="PTHR43764:SF1">
    <property type="entry name" value="MOLYBDOPTERIN MOLYBDOTRANSFERASE"/>
    <property type="match status" value="1"/>
</dbReference>
<dbReference type="UniPathway" id="UPA00344"/>
<keyword evidence="6" id="KW-0808">Transferase</keyword>
<dbReference type="GO" id="GO:0046872">
    <property type="term" value="F:metal ion binding"/>
    <property type="evidence" value="ECO:0007669"/>
    <property type="project" value="UniProtKB-KW"/>
</dbReference>
<keyword evidence="8" id="KW-0460">Magnesium</keyword>
<keyword evidence="9" id="KW-0501">Molybdenum cofactor biosynthesis</keyword>
<accession>A0A087UT43</accession>
<keyword evidence="5" id="KW-0500">Molybdenum</keyword>
<keyword evidence="12" id="KW-1185">Reference proteome</keyword>
<dbReference type="SMART" id="SM00852">
    <property type="entry name" value="MoCF_biosynth"/>
    <property type="match status" value="1"/>
</dbReference>